<dbReference type="InterPro" id="IPR005467">
    <property type="entry name" value="His_kinase_dom"/>
</dbReference>
<dbReference type="SUPFAM" id="SSF52172">
    <property type="entry name" value="CheY-like"/>
    <property type="match status" value="1"/>
</dbReference>
<evidence type="ECO:0000256" key="10">
    <source>
        <dbReference type="PROSITE-ProRule" id="PRU00169"/>
    </source>
</evidence>
<dbReference type="Pfam" id="PF02518">
    <property type="entry name" value="HATPase_c"/>
    <property type="match status" value="1"/>
</dbReference>
<dbReference type="InterPro" id="IPR036097">
    <property type="entry name" value="HisK_dim/P_sf"/>
</dbReference>
<dbReference type="Gene3D" id="3.30.565.10">
    <property type="entry name" value="Histidine kinase-like ATPase, C-terminal domain"/>
    <property type="match status" value="1"/>
</dbReference>
<dbReference type="GO" id="GO:0016020">
    <property type="term" value="C:membrane"/>
    <property type="evidence" value="ECO:0007669"/>
    <property type="project" value="UniProtKB-SubCell"/>
</dbReference>
<dbReference type="PANTHER" id="PTHR43547">
    <property type="entry name" value="TWO-COMPONENT HISTIDINE KINASE"/>
    <property type="match status" value="1"/>
</dbReference>
<keyword evidence="5 10" id="KW-0597">Phosphoprotein</keyword>
<gene>
    <name evidence="13" type="primary">cph1_1</name>
    <name evidence="13" type="ORF">CLHUN_04590</name>
</gene>
<feature type="domain" description="Histidine kinase" evidence="11">
    <location>
        <begin position="147"/>
        <end position="361"/>
    </location>
</feature>
<keyword evidence="8" id="KW-0902">Two-component regulatory system</keyword>
<dbReference type="RefSeq" id="WP_080062935.1">
    <property type="nucleotide sequence ID" value="NZ_MZGX01000002.1"/>
</dbReference>
<dbReference type="SMART" id="SM00448">
    <property type="entry name" value="REC"/>
    <property type="match status" value="1"/>
</dbReference>
<dbReference type="InterPro" id="IPR004358">
    <property type="entry name" value="Sig_transdc_His_kin-like_C"/>
</dbReference>
<evidence type="ECO:0000256" key="4">
    <source>
        <dbReference type="ARBA" id="ARBA00018672"/>
    </source>
</evidence>
<dbReference type="Proteomes" id="UP000191554">
    <property type="component" value="Unassembled WGS sequence"/>
</dbReference>
<accession>A0A1V4SQ61</accession>
<protein>
    <recommendedName>
        <fullName evidence="4">Stage 0 sporulation protein A homolog</fullName>
        <ecNumber evidence="3">2.7.13.3</ecNumber>
    </recommendedName>
</protein>
<feature type="modified residue" description="4-aspartylphosphate" evidence="10">
    <location>
        <position position="58"/>
    </location>
</feature>
<comment type="function">
    <text evidence="9">May play the central regulatory role in sporulation. It may be an element of the effector pathway responsible for the activation of sporulation genes in response to nutritional stress. Spo0A may act in concert with spo0H (a sigma factor) to control the expression of some genes that are critical to the sporulation process.</text>
</comment>
<dbReference type="PRINTS" id="PR00344">
    <property type="entry name" value="BCTRLSENSOR"/>
</dbReference>
<evidence type="ECO:0000256" key="5">
    <source>
        <dbReference type="ARBA" id="ARBA00022553"/>
    </source>
</evidence>
<dbReference type="Gene3D" id="6.10.250.690">
    <property type="match status" value="1"/>
</dbReference>
<dbReference type="FunFam" id="3.30.565.10:FF:000006">
    <property type="entry name" value="Sensor histidine kinase WalK"/>
    <property type="match status" value="1"/>
</dbReference>
<evidence type="ECO:0000256" key="7">
    <source>
        <dbReference type="ARBA" id="ARBA00022777"/>
    </source>
</evidence>
<dbReference type="Pfam" id="PF00072">
    <property type="entry name" value="Response_reg"/>
    <property type="match status" value="1"/>
</dbReference>
<dbReference type="Gene3D" id="3.40.50.2300">
    <property type="match status" value="1"/>
</dbReference>
<dbReference type="InterPro" id="IPR011006">
    <property type="entry name" value="CheY-like_superfamily"/>
</dbReference>
<dbReference type="PROSITE" id="PS50109">
    <property type="entry name" value="HIS_KIN"/>
    <property type="match status" value="1"/>
</dbReference>
<comment type="catalytic activity">
    <reaction evidence="1">
        <text>ATP + protein L-histidine = ADP + protein N-phospho-L-histidine.</text>
        <dbReference type="EC" id="2.7.13.3"/>
    </reaction>
</comment>
<evidence type="ECO:0000256" key="2">
    <source>
        <dbReference type="ARBA" id="ARBA00004370"/>
    </source>
</evidence>
<dbReference type="AlphaFoldDB" id="A0A1V4SQ61"/>
<dbReference type="EMBL" id="MZGX01000002">
    <property type="protein sequence ID" value="OPX45984.1"/>
    <property type="molecule type" value="Genomic_DNA"/>
</dbReference>
<dbReference type="InterPro" id="IPR001789">
    <property type="entry name" value="Sig_transdc_resp-reg_receiver"/>
</dbReference>
<organism evidence="13 14">
    <name type="scientific">Ruminiclostridium hungatei</name>
    <name type="common">Clostridium hungatei</name>
    <dbReference type="NCBI Taxonomy" id="48256"/>
    <lineage>
        <taxon>Bacteria</taxon>
        <taxon>Bacillati</taxon>
        <taxon>Bacillota</taxon>
        <taxon>Clostridia</taxon>
        <taxon>Eubacteriales</taxon>
        <taxon>Oscillospiraceae</taxon>
        <taxon>Ruminiclostridium</taxon>
    </lineage>
</organism>
<keyword evidence="7" id="KW-0418">Kinase</keyword>
<feature type="domain" description="Response regulatory" evidence="12">
    <location>
        <begin position="9"/>
        <end position="125"/>
    </location>
</feature>
<evidence type="ECO:0000256" key="9">
    <source>
        <dbReference type="ARBA" id="ARBA00024867"/>
    </source>
</evidence>
<reference evidence="13 14" key="1">
    <citation type="submission" date="2017-03" db="EMBL/GenBank/DDBJ databases">
        <title>Genome sequence of Clostridium hungatei DSM 14427.</title>
        <authorList>
            <person name="Poehlein A."/>
            <person name="Daniel R."/>
        </authorList>
    </citation>
    <scope>NUCLEOTIDE SEQUENCE [LARGE SCALE GENOMIC DNA]</scope>
    <source>
        <strain evidence="13 14">DSM 14427</strain>
    </source>
</reference>
<evidence type="ECO:0000256" key="8">
    <source>
        <dbReference type="ARBA" id="ARBA00023012"/>
    </source>
</evidence>
<evidence type="ECO:0000256" key="3">
    <source>
        <dbReference type="ARBA" id="ARBA00012438"/>
    </source>
</evidence>
<keyword evidence="14" id="KW-1185">Reference proteome</keyword>
<dbReference type="OrthoDB" id="9813394at2"/>
<name>A0A1V4SQ61_RUMHU</name>
<comment type="subcellular location">
    <subcellularLocation>
        <location evidence="2">Membrane</location>
    </subcellularLocation>
</comment>
<dbReference type="PROSITE" id="PS50110">
    <property type="entry name" value="RESPONSE_REGULATORY"/>
    <property type="match status" value="1"/>
</dbReference>
<dbReference type="InterPro" id="IPR003594">
    <property type="entry name" value="HATPase_dom"/>
</dbReference>
<evidence type="ECO:0000259" key="12">
    <source>
        <dbReference type="PROSITE" id="PS50110"/>
    </source>
</evidence>
<evidence type="ECO:0000256" key="1">
    <source>
        <dbReference type="ARBA" id="ARBA00000085"/>
    </source>
</evidence>
<dbReference type="SUPFAM" id="SSF47384">
    <property type="entry name" value="Homodimeric domain of signal transducing histidine kinase"/>
    <property type="match status" value="1"/>
</dbReference>
<dbReference type="STRING" id="48256.CLHUN_04590"/>
<dbReference type="EC" id="2.7.13.3" evidence="3"/>
<comment type="caution">
    <text evidence="13">The sequence shown here is derived from an EMBL/GenBank/DDBJ whole genome shotgun (WGS) entry which is preliminary data.</text>
</comment>
<evidence type="ECO:0000259" key="11">
    <source>
        <dbReference type="PROSITE" id="PS50109"/>
    </source>
</evidence>
<dbReference type="SUPFAM" id="SSF55874">
    <property type="entry name" value="ATPase domain of HSP90 chaperone/DNA topoisomerase II/histidine kinase"/>
    <property type="match status" value="1"/>
</dbReference>
<dbReference type="InterPro" id="IPR036890">
    <property type="entry name" value="HATPase_C_sf"/>
</dbReference>
<evidence type="ECO:0000256" key="6">
    <source>
        <dbReference type="ARBA" id="ARBA00022679"/>
    </source>
</evidence>
<sequence>MNHINKSPEILIIDDTPEHIHFVASIIRRRKYRVRAVTGALQAFAALEKGIPDLILLDVLMPGMNGFELCTLIKADRLYSSIPIIFLTSVNDSENIVRGFEAGAQDYVSKPVNARELLARIETHLNLKKRTDRLLEAYRDIDNFNHVISHDLKTPVCSIYKLAGFLRAAVESGDTKEICEISDILMEKAAGTVELVDKYTRLVKLSSAAVNTCEVNMDCLALKVMEEIKKTHPGQRIVFEKKPLPVVHGDSLLLEQVLVNIFSNAAKYSRKRAETVIHMSCSRKDCEYTFSVKDNGVGFEMKYAENIFNLFVRLHEQNEYEGTGIGLSTVKKIICLHGGKVWITAEADKGAEVCFTLPVEIEAEA</sequence>
<keyword evidence="6 13" id="KW-0808">Transferase</keyword>
<dbReference type="SMART" id="SM00387">
    <property type="entry name" value="HATPase_c"/>
    <property type="match status" value="1"/>
</dbReference>
<dbReference type="PANTHER" id="PTHR43547:SF2">
    <property type="entry name" value="HYBRID SIGNAL TRANSDUCTION HISTIDINE KINASE C"/>
    <property type="match status" value="1"/>
</dbReference>
<dbReference type="GO" id="GO:0000155">
    <property type="term" value="F:phosphorelay sensor kinase activity"/>
    <property type="evidence" value="ECO:0007669"/>
    <property type="project" value="InterPro"/>
</dbReference>
<dbReference type="Gene3D" id="1.10.287.130">
    <property type="match status" value="1"/>
</dbReference>
<evidence type="ECO:0000313" key="13">
    <source>
        <dbReference type="EMBL" id="OPX45984.1"/>
    </source>
</evidence>
<evidence type="ECO:0000313" key="14">
    <source>
        <dbReference type="Proteomes" id="UP000191554"/>
    </source>
</evidence>
<proteinExistence type="predicted"/>